<dbReference type="AlphaFoldDB" id="I7CJ45"/>
<reference evidence="2" key="2">
    <citation type="submission" date="2012-07" db="EMBL/GenBank/DDBJ databases">
        <title>Complete genome sequence of 'Candidatus Mycoplasma haemolamae'.</title>
        <authorList>
            <person name="Guimaraes A.M.S."/>
            <person name="Toth B."/>
            <person name="Santos A.P."/>
            <person name="Nascimento N.C."/>
            <person name="Sojka J.E."/>
            <person name="Messick J.B."/>
        </authorList>
    </citation>
    <scope>NUCLEOTIDE SEQUENCE [LARGE SCALE GENOMIC DNA]</scope>
    <source>
        <strain evidence="2">Purdue</strain>
    </source>
</reference>
<gene>
    <name evidence="1" type="ordered locus">MHLP_01570</name>
</gene>
<keyword evidence="2" id="KW-1185">Reference proteome</keyword>
<organism evidence="1 2">
    <name type="scientific">Mycoplasma haematolamae (strain Purdue)</name>
    <dbReference type="NCBI Taxonomy" id="1212765"/>
    <lineage>
        <taxon>Bacteria</taxon>
        <taxon>Bacillati</taxon>
        <taxon>Mycoplasmatota</taxon>
        <taxon>Mollicutes</taxon>
        <taxon>Mycoplasmataceae</taxon>
        <taxon>Mycoplasma</taxon>
    </lineage>
</organism>
<dbReference type="EMBL" id="CP003731">
    <property type="protein sequence ID" value="AFO51894.1"/>
    <property type="molecule type" value="Genomic_DNA"/>
</dbReference>
<sequence>MVGLGSLGAAGGVGTFGGYFVDLELLEKIGIVNQKGKDITYTFKSGNTEQTHQLICKGQEGQFVTLNLENDKTSWDLKAKLKCSNSSSKQDLRTSPPKLTFSNKELICKQESGSIRSPSIKCLYGNDPVSLGSSSDHSVVISLTK</sequence>
<dbReference type="Proteomes" id="UP000006502">
    <property type="component" value="Chromosome"/>
</dbReference>
<reference evidence="1 2" key="1">
    <citation type="journal article" date="2012" name="J. Bacteriol.">
        <title>Genome Sequence of "Candidatus Mycoplasma haemolamae" Strain Purdue, a Red Blood Cell Pathogen of Alpacas (Vicugna pacos) and Llamas (Lama glama).</title>
        <authorList>
            <person name="Guimaraes A.M."/>
            <person name="Toth B."/>
            <person name="Santos A.P."/>
            <person name="do Nascimento N.C."/>
            <person name="Kritchevsky J.E."/>
            <person name="Messick J.B."/>
        </authorList>
    </citation>
    <scope>NUCLEOTIDE SEQUENCE [LARGE SCALE GENOMIC DNA]</scope>
    <source>
        <strain evidence="1 2">Purdue</strain>
    </source>
</reference>
<dbReference type="STRING" id="1212765.MHLP_01570"/>
<proteinExistence type="predicted"/>
<dbReference type="HOGENOM" id="CLU_139119_1_0_14"/>
<evidence type="ECO:0000313" key="2">
    <source>
        <dbReference type="Proteomes" id="UP000006502"/>
    </source>
</evidence>
<dbReference type="PATRIC" id="fig|1212765.3.peg.350"/>
<name>I7CJ45_MYCHA</name>
<protein>
    <submittedName>
        <fullName evidence="1">Uncharacterized protein</fullName>
    </submittedName>
</protein>
<dbReference type="KEGG" id="mhl:MHLP_01570"/>
<evidence type="ECO:0000313" key="1">
    <source>
        <dbReference type="EMBL" id="AFO51894.1"/>
    </source>
</evidence>
<accession>I7CJ45</accession>